<keyword evidence="6" id="KW-0532">Neurotransmitter transport</keyword>
<reference evidence="16" key="1">
    <citation type="journal article" date="2013" name="Nat. Genet.">
        <title>The draft genomes of soft-shell turtle and green sea turtle yield insights into the development and evolution of the turtle-specific body plan.</title>
        <authorList>
            <person name="Wang Z."/>
            <person name="Pascual-Anaya J."/>
            <person name="Zadissa A."/>
            <person name="Li W."/>
            <person name="Niimura Y."/>
            <person name="Huang Z."/>
            <person name="Li C."/>
            <person name="White S."/>
            <person name="Xiong Z."/>
            <person name="Fang D."/>
            <person name="Wang B."/>
            <person name="Ming Y."/>
            <person name="Chen Y."/>
            <person name="Zheng Y."/>
            <person name="Kuraku S."/>
            <person name="Pignatelli M."/>
            <person name="Herrero J."/>
            <person name="Beal K."/>
            <person name="Nozawa M."/>
            <person name="Li Q."/>
            <person name="Wang J."/>
            <person name="Zhang H."/>
            <person name="Yu L."/>
            <person name="Shigenobu S."/>
            <person name="Wang J."/>
            <person name="Liu J."/>
            <person name="Flicek P."/>
            <person name="Searle S."/>
            <person name="Wang J."/>
            <person name="Kuratani S."/>
            <person name="Yin Y."/>
            <person name="Aken B."/>
            <person name="Zhang G."/>
            <person name="Irie N."/>
        </authorList>
    </citation>
    <scope>NUCLEOTIDE SEQUENCE [LARGE SCALE GENOMIC DNA]</scope>
</reference>
<keyword evidence="11" id="KW-0968">Cytoplasmic vesicle</keyword>
<dbReference type="EMBL" id="KB529134">
    <property type="protein sequence ID" value="EMP35231.1"/>
    <property type="molecule type" value="Genomic_DNA"/>
</dbReference>
<dbReference type="GO" id="GO:0043005">
    <property type="term" value="C:neuron projection"/>
    <property type="evidence" value="ECO:0007669"/>
    <property type="project" value="TreeGrafter"/>
</dbReference>
<evidence type="ECO:0000256" key="1">
    <source>
        <dbReference type="ARBA" id="ARBA00004644"/>
    </source>
</evidence>
<dbReference type="PANTHER" id="PTHR23511:SF2">
    <property type="entry name" value="SYNAPTIC VESICLE GLYCOPROTEIN 2B"/>
    <property type="match status" value="1"/>
</dbReference>
<keyword evidence="3" id="KW-0813">Transport</keyword>
<keyword evidence="8" id="KW-0770">Synapse</keyword>
<organism evidence="15 16">
    <name type="scientific">Chelonia mydas</name>
    <name type="common">Green sea-turtle</name>
    <name type="synonym">Chelonia agassizi</name>
    <dbReference type="NCBI Taxonomy" id="8469"/>
    <lineage>
        <taxon>Eukaryota</taxon>
        <taxon>Metazoa</taxon>
        <taxon>Chordata</taxon>
        <taxon>Craniata</taxon>
        <taxon>Vertebrata</taxon>
        <taxon>Euteleostomi</taxon>
        <taxon>Archelosauria</taxon>
        <taxon>Testudinata</taxon>
        <taxon>Testudines</taxon>
        <taxon>Cryptodira</taxon>
        <taxon>Durocryptodira</taxon>
        <taxon>Americhelydia</taxon>
        <taxon>Chelonioidea</taxon>
        <taxon>Cheloniidae</taxon>
        <taxon>Chelonia</taxon>
    </lineage>
</organism>
<feature type="transmembrane region" description="Helical" evidence="13">
    <location>
        <begin position="592"/>
        <end position="614"/>
    </location>
</feature>
<name>M7BBA0_CHEMY</name>
<evidence type="ECO:0000256" key="7">
    <source>
        <dbReference type="ARBA" id="ARBA00022989"/>
    </source>
</evidence>
<dbReference type="STRING" id="8469.M7BBA0"/>
<dbReference type="Gene3D" id="1.20.1250.20">
    <property type="entry name" value="MFS general substrate transporter like domains"/>
    <property type="match status" value="2"/>
</dbReference>
<keyword evidence="16" id="KW-1185">Reference proteome</keyword>
<feature type="transmembrane region" description="Helical" evidence="13">
    <location>
        <begin position="626"/>
        <end position="649"/>
    </location>
</feature>
<dbReference type="Pfam" id="PF07690">
    <property type="entry name" value="MFS_1"/>
    <property type="match status" value="2"/>
</dbReference>
<sequence length="902" mass="101603">MLRMDDRYRNNANLYQGAKDIAREVNQVSDDYRYQDGNYERYAPSDGYHHDGNEPTQEEDAQSDATEGHDEDDEVYEGEYQGIPHPDDIKGKQKKKAPAMADEFRDKAELIAERMEDEEQLAHQYENIIEECGHGRFQWTLFFVLGLALMADGVEVFVVGFVLPSAEKDMCLSSSNKGMLGLIVYLGMMVGTVIWGGLADKLGRRKCLIISLAINAAFAFLSSFVQGYGFFLFCRLISGFGIGGSLPIVFAYFSEFLSREKRGEHLSWLCMFWMIGGIYASAMAWSIIPHYGNCFVLSVTDNTLRTHIGKHDEAWMILKQVHDTNMRAKGEPERVFTVAHIKTPKQIDEFIEIQSSTGTWYQRWLVRFTTTFKQVWDNLLYCLTAQYRMNTLILAVVWFSMAFSYYGLTVWFPDMIRYLQNEEYESRLKIFERERIDHFTFNFTVENQIHRNGAFVNDKFTKMKFKYVTFEDVLFEECYFEDVTAIETFFKNCTIISTVFYNTDLYEHKFIECRFINCTFLDQKEGCHLDFEQENDFLIYLVSFLGSLSVLPGNIISALLMDKIGRIKMIGGSMLISAVCCFFLFFGNSESAMIGLQCLFCGTSIAAWNALDVITVELYPTSKRSTAFGILNGLCKVGAILGNSIFASFVGITKVVPILLASSALVAGGLLALRLPETREQVLMALLCYAVSRTALLHHDRLRSAQLAVSRTHRCLTNGSAQLRSPSPERLRSAPLAVPRTAPLSSARRPPNGSAQLRSPSPERLRSAPLAVPRTAPLSSARRPPNGSAQLRSPSPERLRSAPLAVPRTAPLSSARRPPNGSAQLRSPSPERLRSAPLAVPRTAPLSSARRPPNGSAQLRSPSPERLRSAPLKCKSVYNSNKDLRELFYLSDEINVLTSSCH</sequence>
<evidence type="ECO:0000256" key="2">
    <source>
        <dbReference type="ARBA" id="ARBA00008335"/>
    </source>
</evidence>
<dbReference type="FunFam" id="2.160.20.80:FF:000001">
    <property type="entry name" value="Synaptic vesicle glycoprotein 2A"/>
    <property type="match status" value="1"/>
</dbReference>
<evidence type="ECO:0000313" key="16">
    <source>
        <dbReference type="Proteomes" id="UP000031443"/>
    </source>
</evidence>
<feature type="transmembrane region" description="Helical" evidence="13">
    <location>
        <begin position="537"/>
        <end position="560"/>
    </location>
</feature>
<evidence type="ECO:0000256" key="12">
    <source>
        <dbReference type="SAM" id="MobiDB-lite"/>
    </source>
</evidence>
<feature type="transmembrane region" description="Helical" evidence="13">
    <location>
        <begin position="567"/>
        <end position="586"/>
    </location>
</feature>
<dbReference type="GO" id="GO:0030672">
    <property type="term" value="C:synaptic vesicle membrane"/>
    <property type="evidence" value="ECO:0007669"/>
    <property type="project" value="UniProtKB-SubCell"/>
</dbReference>
<keyword evidence="4" id="KW-0597">Phosphoprotein</keyword>
<keyword evidence="5 13" id="KW-0812">Transmembrane</keyword>
<dbReference type="GO" id="GO:0006836">
    <property type="term" value="P:neurotransmitter transport"/>
    <property type="evidence" value="ECO:0007669"/>
    <property type="project" value="UniProtKB-KW"/>
</dbReference>
<gene>
    <name evidence="15" type="ORF">UY3_07605</name>
</gene>
<feature type="domain" description="Major facilitator superfamily (MFS) profile" evidence="14">
    <location>
        <begin position="141"/>
        <end position="679"/>
    </location>
</feature>
<feature type="transmembrane region" description="Helical" evidence="13">
    <location>
        <begin position="266"/>
        <end position="288"/>
    </location>
</feature>
<dbReference type="GO" id="GO:0022857">
    <property type="term" value="F:transmembrane transporter activity"/>
    <property type="evidence" value="ECO:0007669"/>
    <property type="project" value="InterPro"/>
</dbReference>
<dbReference type="Gene3D" id="2.160.20.80">
    <property type="entry name" value="E3 ubiquitin-protein ligase SopA"/>
    <property type="match status" value="1"/>
</dbReference>
<evidence type="ECO:0000313" key="15">
    <source>
        <dbReference type="EMBL" id="EMP35231.1"/>
    </source>
</evidence>
<feature type="transmembrane region" description="Helical" evidence="13">
    <location>
        <begin position="655"/>
        <end position="675"/>
    </location>
</feature>
<feature type="transmembrane region" description="Helical" evidence="13">
    <location>
        <begin position="141"/>
        <end position="166"/>
    </location>
</feature>
<evidence type="ECO:0000256" key="8">
    <source>
        <dbReference type="ARBA" id="ARBA00023018"/>
    </source>
</evidence>
<evidence type="ECO:0000256" key="5">
    <source>
        <dbReference type="ARBA" id="ARBA00022692"/>
    </source>
</evidence>
<comment type="similarity">
    <text evidence="2">Belongs to the major facilitator superfamily.</text>
</comment>
<evidence type="ECO:0000256" key="10">
    <source>
        <dbReference type="ARBA" id="ARBA00023180"/>
    </source>
</evidence>
<dbReference type="InterPro" id="IPR011701">
    <property type="entry name" value="MFS"/>
</dbReference>
<dbReference type="Proteomes" id="UP000031443">
    <property type="component" value="Unassembled WGS sequence"/>
</dbReference>
<evidence type="ECO:0000256" key="4">
    <source>
        <dbReference type="ARBA" id="ARBA00022553"/>
    </source>
</evidence>
<dbReference type="SUPFAM" id="SSF103473">
    <property type="entry name" value="MFS general substrate transporter"/>
    <property type="match status" value="2"/>
</dbReference>
<dbReference type="InterPro" id="IPR005829">
    <property type="entry name" value="Sugar_transporter_CS"/>
</dbReference>
<evidence type="ECO:0000256" key="11">
    <source>
        <dbReference type="ARBA" id="ARBA00023329"/>
    </source>
</evidence>
<keyword evidence="7 13" id="KW-1133">Transmembrane helix</keyword>
<dbReference type="PROSITE" id="PS50850">
    <property type="entry name" value="MFS"/>
    <property type="match status" value="1"/>
</dbReference>
<dbReference type="PROSITE" id="PS00217">
    <property type="entry name" value="SUGAR_TRANSPORT_2"/>
    <property type="match status" value="1"/>
</dbReference>
<dbReference type="InterPro" id="IPR055415">
    <property type="entry name" value="LD_SV2"/>
</dbReference>
<evidence type="ECO:0000256" key="6">
    <source>
        <dbReference type="ARBA" id="ARBA00022775"/>
    </source>
</evidence>
<dbReference type="SUPFAM" id="SSF141571">
    <property type="entry name" value="Pentapeptide repeat-like"/>
    <property type="match status" value="1"/>
</dbReference>
<dbReference type="InterPro" id="IPR036259">
    <property type="entry name" value="MFS_trans_sf"/>
</dbReference>
<evidence type="ECO:0000256" key="13">
    <source>
        <dbReference type="SAM" id="Phobius"/>
    </source>
</evidence>
<dbReference type="InterPro" id="IPR020846">
    <property type="entry name" value="MFS_dom"/>
</dbReference>
<keyword evidence="10" id="KW-0325">Glycoprotein</keyword>
<proteinExistence type="inferred from homology"/>
<feature type="transmembrane region" description="Helical" evidence="13">
    <location>
        <begin position="178"/>
        <end position="198"/>
    </location>
</feature>
<feature type="region of interest" description="Disordered" evidence="12">
    <location>
        <begin position="78"/>
        <end position="97"/>
    </location>
</feature>
<comment type="subcellular location">
    <subcellularLocation>
        <location evidence="1">Cytoplasmic vesicle</location>
        <location evidence="1">Secretory vesicle</location>
        <location evidence="1">Synaptic vesicle membrane</location>
        <topology evidence="1">Multi-pass membrane protein</topology>
    </subcellularLocation>
</comment>
<evidence type="ECO:0000256" key="9">
    <source>
        <dbReference type="ARBA" id="ARBA00023136"/>
    </source>
</evidence>
<evidence type="ECO:0000259" key="14">
    <source>
        <dbReference type="PROSITE" id="PS50850"/>
    </source>
</evidence>
<feature type="transmembrane region" description="Helical" evidence="13">
    <location>
        <begin position="230"/>
        <end position="254"/>
    </location>
</feature>
<dbReference type="Pfam" id="PF23894">
    <property type="entry name" value="LD_SV2"/>
    <property type="match status" value="1"/>
</dbReference>
<keyword evidence="9 13" id="KW-0472">Membrane</keyword>
<evidence type="ECO:0000256" key="3">
    <source>
        <dbReference type="ARBA" id="ARBA00022448"/>
    </source>
</evidence>
<feature type="region of interest" description="Disordered" evidence="12">
    <location>
        <begin position="718"/>
        <end position="870"/>
    </location>
</feature>
<accession>M7BBA0</accession>
<dbReference type="eggNOG" id="KOG0255">
    <property type="taxonomic scope" value="Eukaryota"/>
</dbReference>
<dbReference type="FunFam" id="1.20.1250.20:FF:000009">
    <property type="entry name" value="Synaptic vesicle glycoprotein 2A"/>
    <property type="match status" value="1"/>
</dbReference>
<feature type="region of interest" description="Disordered" evidence="12">
    <location>
        <begin position="15"/>
        <end position="73"/>
    </location>
</feature>
<protein>
    <submittedName>
        <fullName evidence="15">Synaptic vesicle glycoprotein 2B</fullName>
    </submittedName>
</protein>
<dbReference type="AlphaFoldDB" id="M7BBA0"/>
<dbReference type="PANTHER" id="PTHR23511">
    <property type="entry name" value="SYNAPTIC VESICLE GLYCOPROTEIN 2"/>
    <property type="match status" value="1"/>
</dbReference>
<feature type="transmembrane region" description="Helical" evidence="13">
    <location>
        <begin position="207"/>
        <end position="224"/>
    </location>
</feature>